<dbReference type="Gene3D" id="3.40.830.10">
    <property type="entry name" value="LigB-like"/>
    <property type="match status" value="1"/>
</dbReference>
<protein>
    <submittedName>
        <fullName evidence="2">AmmeMemoRadiSam system protein B</fullName>
    </submittedName>
</protein>
<dbReference type="InterPro" id="IPR002737">
    <property type="entry name" value="MEMO1_fam"/>
</dbReference>
<comment type="caution">
    <text evidence="2">The sequence shown here is derived from an EMBL/GenBank/DDBJ whole genome shotgun (WGS) entry which is preliminary data.</text>
</comment>
<organism evidence="2 3">
    <name type="scientific">Gracilimonas halophila</name>
    <dbReference type="NCBI Taxonomy" id="1834464"/>
    <lineage>
        <taxon>Bacteria</taxon>
        <taxon>Pseudomonadati</taxon>
        <taxon>Balneolota</taxon>
        <taxon>Balneolia</taxon>
        <taxon>Balneolales</taxon>
        <taxon>Balneolaceae</taxon>
        <taxon>Gracilimonas</taxon>
    </lineage>
</organism>
<dbReference type="PANTHER" id="PTHR11060">
    <property type="entry name" value="PROTEIN MEMO1"/>
    <property type="match status" value="1"/>
</dbReference>
<evidence type="ECO:0000313" key="2">
    <source>
        <dbReference type="EMBL" id="MFD2531499.1"/>
    </source>
</evidence>
<dbReference type="RefSeq" id="WP_390298663.1">
    <property type="nucleotide sequence ID" value="NZ_JBHULI010000003.1"/>
</dbReference>
<accession>A0ABW5JIR5</accession>
<evidence type="ECO:0000256" key="1">
    <source>
        <dbReference type="ARBA" id="ARBA00006315"/>
    </source>
</evidence>
<dbReference type="EMBL" id="JBHULI010000003">
    <property type="protein sequence ID" value="MFD2531499.1"/>
    <property type="molecule type" value="Genomic_DNA"/>
</dbReference>
<dbReference type="NCBIfam" id="TIGR04336">
    <property type="entry name" value="AmmeMemoSam_B"/>
    <property type="match status" value="1"/>
</dbReference>
<dbReference type="CDD" id="cd07361">
    <property type="entry name" value="MEMO_like"/>
    <property type="match status" value="1"/>
</dbReference>
<sequence length="418" mass="48025">MTEKTNSIFASYTDPIPPLRFDVQIIPIKQDGETFLYFQDQYGYATSDFAVPYSAQTIFSLFDGSRSVEDILKFSGEGVTKEQILEYVQFLDENALLHSKYFREHAQKMEAEYEKSDIHHSITSGLSYPDDPAEMKHFLNEAFEKLPVSEPVKSARALYAPHIDLRFGLNSYVKAFSAIKDLKPKRIVILATSHYSGLYPDIYEERPFVISLKDFKMVNGTVNADRDSIQKIREQIGDDSEHYGVTFQDRAHRIEHSIEQHLIFINHLWDHDFSMIPIVVGSLDELFYKADGFQGQQVENFSGLLAELFGDKEDTFFLISGDLAHIGKKFGDEKPAKEMFEDIRNFDESFLDLGASGSAQQMLELMSRKYDPYRICGYPPLYSFLNIFPKLEGEILTYDIWDETERESGVSFGSILYT</sequence>
<evidence type="ECO:0000313" key="3">
    <source>
        <dbReference type="Proteomes" id="UP001597460"/>
    </source>
</evidence>
<reference evidence="3" key="1">
    <citation type="journal article" date="2019" name="Int. J. Syst. Evol. Microbiol.">
        <title>The Global Catalogue of Microorganisms (GCM) 10K type strain sequencing project: providing services to taxonomists for standard genome sequencing and annotation.</title>
        <authorList>
            <consortium name="The Broad Institute Genomics Platform"/>
            <consortium name="The Broad Institute Genome Sequencing Center for Infectious Disease"/>
            <person name="Wu L."/>
            <person name="Ma J."/>
        </authorList>
    </citation>
    <scope>NUCLEOTIDE SEQUENCE [LARGE SCALE GENOMIC DNA]</scope>
    <source>
        <strain evidence="3">KCTC 52042</strain>
    </source>
</reference>
<gene>
    <name evidence="2" type="primary">amrB</name>
    <name evidence="2" type="ORF">ACFSVN_03470</name>
</gene>
<dbReference type="PANTHER" id="PTHR11060:SF0">
    <property type="entry name" value="PROTEIN MEMO1"/>
    <property type="match status" value="1"/>
</dbReference>
<keyword evidence="3" id="KW-1185">Reference proteome</keyword>
<dbReference type="Pfam" id="PF01875">
    <property type="entry name" value="Memo"/>
    <property type="match status" value="1"/>
</dbReference>
<name>A0ABW5JIR5_9BACT</name>
<dbReference type="Proteomes" id="UP001597460">
    <property type="component" value="Unassembled WGS sequence"/>
</dbReference>
<comment type="similarity">
    <text evidence="1">Belongs to the MEMO1 family.</text>
</comment>
<proteinExistence type="inferred from homology"/>